<dbReference type="InterPro" id="IPR001509">
    <property type="entry name" value="Epimerase_deHydtase"/>
</dbReference>
<dbReference type="Gene3D" id="3.40.50.720">
    <property type="entry name" value="NAD(P)-binding Rossmann-like Domain"/>
    <property type="match status" value="1"/>
</dbReference>
<sequence>MENKIHTVLGANGAIGKAVIKELEIRQLQIRKVSSKPTWVQADLLRKVDAEKAIDGSSYVYLCIGLPYNAKIWETQWPQIMQNVIDACEKSQAKLIFLDNIYMYASPLPIPFDESTPQNPHSKKGKARKQTADLMIKALRDKKIKGLIGRSADFYGEGAVNSPFYISFLERMLQDKGPQTLVSADIEHTYADVLDNGRALVELALNDDCYGEVWHLPVGEPITTNGMLAIFNEKLGSNFKVSVMPTLLKKILPIFIPMIKEAKEMEYQFAQKYVMSDNKFRKRFPNFHVSNYQDGVNRMVESFKDIEK</sequence>
<dbReference type="EMBL" id="QLLN01000006">
    <property type="protein sequence ID" value="RAJ08945.1"/>
    <property type="molecule type" value="Genomic_DNA"/>
</dbReference>
<protein>
    <submittedName>
        <fullName evidence="2">Nucleoside-diphosphate-sugar epimerase</fullName>
    </submittedName>
</protein>
<dbReference type="RefSeq" id="WP_111624550.1">
    <property type="nucleotide sequence ID" value="NZ_QLLN01000006.1"/>
</dbReference>
<dbReference type="Proteomes" id="UP000249696">
    <property type="component" value="Unassembled WGS sequence"/>
</dbReference>
<evidence type="ECO:0000313" key="2">
    <source>
        <dbReference type="EMBL" id="RAJ08945.1"/>
    </source>
</evidence>
<keyword evidence="3" id="KW-1185">Reference proteome</keyword>
<comment type="caution">
    <text evidence="2">The sequence shown here is derived from an EMBL/GenBank/DDBJ whole genome shotgun (WGS) entry which is preliminary data.</text>
</comment>
<dbReference type="Pfam" id="PF01370">
    <property type="entry name" value="Epimerase"/>
    <property type="match status" value="1"/>
</dbReference>
<dbReference type="InterPro" id="IPR036291">
    <property type="entry name" value="NAD(P)-bd_dom_sf"/>
</dbReference>
<name>A0A327QY83_9FLAO</name>
<feature type="domain" description="NAD-dependent epimerase/dehydratase" evidence="1">
    <location>
        <begin position="8"/>
        <end position="199"/>
    </location>
</feature>
<reference evidence="2 3" key="1">
    <citation type="submission" date="2018-06" db="EMBL/GenBank/DDBJ databases">
        <title>Genomic Encyclopedia of Archaeal and Bacterial Type Strains, Phase II (KMG-II): from individual species to whole genera.</title>
        <authorList>
            <person name="Goeker M."/>
        </authorList>
    </citation>
    <scope>NUCLEOTIDE SEQUENCE [LARGE SCALE GENOMIC DNA]</scope>
    <source>
        <strain evidence="2 3">DSM 23522</strain>
    </source>
</reference>
<dbReference type="AlphaFoldDB" id="A0A327QY83"/>
<proteinExistence type="predicted"/>
<dbReference type="OrthoDB" id="112777at2"/>
<accession>A0A327QY83</accession>
<dbReference type="SUPFAM" id="SSF51735">
    <property type="entry name" value="NAD(P)-binding Rossmann-fold domains"/>
    <property type="match status" value="1"/>
</dbReference>
<organism evidence="2 3">
    <name type="scientific">Arenibacter echinorum</name>
    <dbReference type="NCBI Taxonomy" id="440515"/>
    <lineage>
        <taxon>Bacteria</taxon>
        <taxon>Pseudomonadati</taxon>
        <taxon>Bacteroidota</taxon>
        <taxon>Flavobacteriia</taxon>
        <taxon>Flavobacteriales</taxon>
        <taxon>Flavobacteriaceae</taxon>
        <taxon>Arenibacter</taxon>
    </lineage>
</organism>
<evidence type="ECO:0000313" key="3">
    <source>
        <dbReference type="Proteomes" id="UP000249696"/>
    </source>
</evidence>
<evidence type="ECO:0000259" key="1">
    <source>
        <dbReference type="Pfam" id="PF01370"/>
    </source>
</evidence>
<gene>
    <name evidence="2" type="ORF">LV92_03163</name>
</gene>